<feature type="region of interest" description="Disordered" evidence="1">
    <location>
        <begin position="31"/>
        <end position="123"/>
    </location>
</feature>
<keyword evidence="4" id="KW-1185">Reference proteome</keyword>
<feature type="compositionally biased region" description="Pro residues" evidence="1">
    <location>
        <begin position="114"/>
        <end position="123"/>
    </location>
</feature>
<evidence type="ECO:0000313" key="3">
    <source>
        <dbReference type="EMBL" id="MEW2364845.1"/>
    </source>
</evidence>
<keyword evidence="2" id="KW-0732">Signal</keyword>
<proteinExistence type="predicted"/>
<name>A0ABV3LZF7_9ACTN</name>
<evidence type="ECO:0000256" key="1">
    <source>
        <dbReference type="SAM" id="MobiDB-lite"/>
    </source>
</evidence>
<feature type="signal peptide" evidence="2">
    <location>
        <begin position="1"/>
        <end position="32"/>
    </location>
</feature>
<organism evidence="3 4">
    <name type="scientific">Streptomyces huasconensis</name>
    <dbReference type="NCBI Taxonomy" id="1854574"/>
    <lineage>
        <taxon>Bacteria</taxon>
        <taxon>Bacillati</taxon>
        <taxon>Actinomycetota</taxon>
        <taxon>Actinomycetes</taxon>
        <taxon>Kitasatosporales</taxon>
        <taxon>Streptomycetaceae</taxon>
        <taxon>Streptomyces</taxon>
    </lineage>
</organism>
<dbReference type="Proteomes" id="UP001553843">
    <property type="component" value="Unassembled WGS sequence"/>
</dbReference>
<dbReference type="RefSeq" id="WP_359782050.1">
    <property type="nucleotide sequence ID" value="NZ_JBEYRR010000010.1"/>
</dbReference>
<protein>
    <submittedName>
        <fullName evidence="3">Uncharacterized protein</fullName>
    </submittedName>
</protein>
<reference evidence="3 4" key="1">
    <citation type="submission" date="2024-06" db="EMBL/GenBank/DDBJ databases">
        <title>The Natural Products Discovery Center: Release of the First 8490 Sequenced Strains for Exploring Actinobacteria Biosynthetic Diversity.</title>
        <authorList>
            <person name="Kalkreuter E."/>
            <person name="Kautsar S.A."/>
            <person name="Yang D."/>
            <person name="Bader C.D."/>
            <person name="Teijaro C.N."/>
            <person name="Fluegel L."/>
            <person name="Davis C.M."/>
            <person name="Simpson J.R."/>
            <person name="Lauterbach L."/>
            <person name="Steele A.D."/>
            <person name="Gui C."/>
            <person name="Meng S."/>
            <person name="Li G."/>
            <person name="Viehrig K."/>
            <person name="Ye F."/>
            <person name="Su P."/>
            <person name="Kiefer A.F."/>
            <person name="Nichols A."/>
            <person name="Cepeda A.J."/>
            <person name="Yan W."/>
            <person name="Fan B."/>
            <person name="Jiang Y."/>
            <person name="Adhikari A."/>
            <person name="Zheng C.-J."/>
            <person name="Schuster L."/>
            <person name="Cowan T.M."/>
            <person name="Smanski M.J."/>
            <person name="Chevrette M.G."/>
            <person name="De Carvalho L.P.S."/>
            <person name="Shen B."/>
        </authorList>
    </citation>
    <scope>NUCLEOTIDE SEQUENCE [LARGE SCALE GENOMIC DNA]</scope>
    <source>
        <strain evidence="3 4">NPDC047833</strain>
    </source>
</reference>
<evidence type="ECO:0000256" key="2">
    <source>
        <dbReference type="SAM" id="SignalP"/>
    </source>
</evidence>
<sequence>MSQQSRAARLAASALSLVVTVLALFAPSAATAYGTPAPEPLTHHTVAAHAGKQTGPEDGPALRVAAHRLDTHLPAPHPAGPARTASDPAPHRATGGPATHPTAPRIRAHQAPDPAAPRAPPHR</sequence>
<feature type="chain" id="PRO_5047301457" evidence="2">
    <location>
        <begin position="33"/>
        <end position="123"/>
    </location>
</feature>
<evidence type="ECO:0000313" key="4">
    <source>
        <dbReference type="Proteomes" id="UP001553843"/>
    </source>
</evidence>
<dbReference type="EMBL" id="JBEYRS010000010">
    <property type="protein sequence ID" value="MEW2364845.1"/>
    <property type="molecule type" value="Genomic_DNA"/>
</dbReference>
<comment type="caution">
    <text evidence="3">The sequence shown here is derived from an EMBL/GenBank/DDBJ whole genome shotgun (WGS) entry which is preliminary data.</text>
</comment>
<accession>A0ABV3LZF7</accession>
<gene>
    <name evidence="3" type="ORF">AB0887_23235</name>
</gene>